<evidence type="ECO:0000313" key="2">
    <source>
        <dbReference type="Proteomes" id="UP000076552"/>
    </source>
</evidence>
<dbReference type="InterPro" id="IPR029063">
    <property type="entry name" value="SAM-dependent_MTases_sf"/>
</dbReference>
<dbReference type="PANTHER" id="PTHR43712:SF17">
    <property type="entry name" value="O-METHYLTRANSFERASE"/>
    <property type="match status" value="1"/>
</dbReference>
<dbReference type="SUPFAM" id="SSF53335">
    <property type="entry name" value="S-adenosyl-L-methionine-dependent methyltransferases"/>
    <property type="match status" value="1"/>
</dbReference>
<evidence type="ECO:0000313" key="1">
    <source>
        <dbReference type="EMBL" id="KZL72926.1"/>
    </source>
</evidence>
<organism evidence="1 2">
    <name type="scientific">Colletotrichum tofieldiae</name>
    <dbReference type="NCBI Taxonomy" id="708197"/>
    <lineage>
        <taxon>Eukaryota</taxon>
        <taxon>Fungi</taxon>
        <taxon>Dikarya</taxon>
        <taxon>Ascomycota</taxon>
        <taxon>Pezizomycotina</taxon>
        <taxon>Sordariomycetes</taxon>
        <taxon>Hypocreomycetidae</taxon>
        <taxon>Glomerellales</taxon>
        <taxon>Glomerellaceae</taxon>
        <taxon>Colletotrichum</taxon>
        <taxon>Colletotrichum spaethianum species complex</taxon>
    </lineage>
</organism>
<dbReference type="AlphaFoldDB" id="A0A161WP03"/>
<accession>A0A161WP03</accession>
<dbReference type="Proteomes" id="UP000076552">
    <property type="component" value="Unassembled WGS sequence"/>
</dbReference>
<reference evidence="1 2" key="1">
    <citation type="submission" date="2015-06" db="EMBL/GenBank/DDBJ databases">
        <title>Survival trade-offs in plant roots during colonization by closely related pathogenic and mutualistic fungi.</title>
        <authorList>
            <person name="Hacquard S."/>
            <person name="Kracher B."/>
            <person name="Hiruma K."/>
            <person name="Weinman A."/>
            <person name="Muench P."/>
            <person name="Garrido Oter R."/>
            <person name="Ver Loren van Themaat E."/>
            <person name="Dallerey J.-F."/>
            <person name="Damm U."/>
            <person name="Henrissat B."/>
            <person name="Lespinet O."/>
            <person name="Thon M."/>
            <person name="Kemen E."/>
            <person name="McHardy A.C."/>
            <person name="Schulze-Lefert P."/>
            <person name="O'Connell R.J."/>
        </authorList>
    </citation>
    <scope>NUCLEOTIDE SEQUENCE [LARGE SCALE GENOMIC DNA]</scope>
    <source>
        <strain evidence="1 2">0861</strain>
    </source>
</reference>
<gene>
    <name evidence="1" type="ORF">CT0861_12921</name>
</gene>
<dbReference type="GO" id="GO:0008168">
    <property type="term" value="F:methyltransferase activity"/>
    <property type="evidence" value="ECO:0007669"/>
    <property type="project" value="UniProtKB-KW"/>
</dbReference>
<name>A0A161WP03_9PEZI</name>
<protein>
    <submittedName>
        <fullName evidence="1">Sterigmatocystin 8-O-methyltransferase</fullName>
    </submittedName>
</protein>
<dbReference type="PANTHER" id="PTHR43712">
    <property type="entry name" value="PUTATIVE (AFU_ORTHOLOGUE AFUA_4G14580)-RELATED"/>
    <property type="match status" value="1"/>
</dbReference>
<proteinExistence type="predicted"/>
<dbReference type="EMBL" id="LFIV01000051">
    <property type="protein sequence ID" value="KZL72926.1"/>
    <property type="molecule type" value="Genomic_DNA"/>
</dbReference>
<keyword evidence="1" id="KW-0489">Methyltransferase</keyword>
<dbReference type="GO" id="GO:0032259">
    <property type="term" value="P:methylation"/>
    <property type="evidence" value="ECO:0007669"/>
    <property type="project" value="UniProtKB-KW"/>
</dbReference>
<keyword evidence="1" id="KW-0808">Transferase</keyword>
<comment type="caution">
    <text evidence="1">The sequence shown here is derived from an EMBL/GenBank/DDBJ whole genome shotgun (WGS) entry which is preliminary data.</text>
</comment>
<dbReference type="Gene3D" id="3.40.50.150">
    <property type="entry name" value="Vaccinia Virus protein VP39"/>
    <property type="match status" value="1"/>
</dbReference>
<keyword evidence="2" id="KW-1185">Reference proteome</keyword>
<sequence length="172" mass="19232">MKERLIVGADQSPEPPFLGDIGGSISSDIMEFHSPGKPVLQDLPVVIGQIRQLGPAVTPMCRDLLTEQPVKGARAYYMHSCLHDWPVDIKAAMKPGYSKLLINENVIPLTGAYWKTSALDIVMLTLFCSKERTKNDWYNLLETIAGLKILKIWSGEKGMESLIEVELPQTWH</sequence>